<dbReference type="EMBL" id="LGRX02033529">
    <property type="protein sequence ID" value="KAK3240859.1"/>
    <property type="molecule type" value="Genomic_DNA"/>
</dbReference>
<protein>
    <submittedName>
        <fullName evidence="4">Uncharacterized protein</fullName>
    </submittedName>
</protein>
<feature type="non-terminal residue" evidence="4">
    <location>
        <position position="297"/>
    </location>
</feature>
<reference evidence="4 5" key="1">
    <citation type="journal article" date="2015" name="Genome Biol. Evol.">
        <title>Comparative Genomics of a Bacterivorous Green Alga Reveals Evolutionary Causalities and Consequences of Phago-Mixotrophic Mode of Nutrition.</title>
        <authorList>
            <person name="Burns J.A."/>
            <person name="Paasch A."/>
            <person name="Narechania A."/>
            <person name="Kim E."/>
        </authorList>
    </citation>
    <scope>NUCLEOTIDE SEQUENCE [LARGE SCALE GENOMIC DNA]</scope>
    <source>
        <strain evidence="4 5">PLY_AMNH</strain>
    </source>
</reference>
<accession>A0AAE0BS32</accession>
<sequence length="297" mass="32302">MAAAIHPDANALILFQVLKHLCMPSSAAADWVVFGEAYALDGKGAALEVPFQWVFDARDAEQFQALCNEGTPYIEGKPAVCCADKMMGIRVINELPRRGTRLWWFLMSGWIVAFATSVVPLVLKVTKHIKEKLHSKPYPKTSGTERKCEEKAVLTPQQVAAAIAAEASRRSALKRSSSRTTQTAKDQRSSEPTSLRAVETNIEESTSKQTDQAHRSLKEDLLEGPPLVVPERGALMLTKPGPPFVTKRCAVMLTKGGPPLVVPERGALGLTKPGPPLVTMRGAVMLTKPGPQLVTMR</sequence>
<keyword evidence="2" id="KW-0812">Transmembrane</keyword>
<organism evidence="4 5">
    <name type="scientific">Cymbomonas tetramitiformis</name>
    <dbReference type="NCBI Taxonomy" id="36881"/>
    <lineage>
        <taxon>Eukaryota</taxon>
        <taxon>Viridiplantae</taxon>
        <taxon>Chlorophyta</taxon>
        <taxon>Pyramimonadophyceae</taxon>
        <taxon>Pyramimonadales</taxon>
        <taxon>Pyramimonadaceae</taxon>
        <taxon>Cymbomonas</taxon>
    </lineage>
</organism>
<name>A0AAE0BS32_9CHLO</name>
<evidence type="ECO:0000313" key="4">
    <source>
        <dbReference type="EMBL" id="KAK3240859.1"/>
    </source>
</evidence>
<evidence type="ECO:0000256" key="1">
    <source>
        <dbReference type="SAM" id="MobiDB-lite"/>
    </source>
</evidence>
<feature type="chain" id="PRO_5042221681" evidence="3">
    <location>
        <begin position="30"/>
        <end position="297"/>
    </location>
</feature>
<keyword evidence="2" id="KW-0472">Membrane</keyword>
<evidence type="ECO:0000256" key="3">
    <source>
        <dbReference type="SAM" id="SignalP"/>
    </source>
</evidence>
<feature type="compositionally biased region" description="Basic and acidic residues" evidence="1">
    <location>
        <begin position="211"/>
        <end position="221"/>
    </location>
</feature>
<gene>
    <name evidence="4" type="ORF">CYMTET_49326</name>
</gene>
<dbReference type="Proteomes" id="UP001190700">
    <property type="component" value="Unassembled WGS sequence"/>
</dbReference>
<feature type="signal peptide" evidence="3">
    <location>
        <begin position="1"/>
        <end position="29"/>
    </location>
</feature>
<keyword evidence="2" id="KW-1133">Transmembrane helix</keyword>
<keyword evidence="5" id="KW-1185">Reference proteome</keyword>
<evidence type="ECO:0000256" key="2">
    <source>
        <dbReference type="SAM" id="Phobius"/>
    </source>
</evidence>
<dbReference type="AlphaFoldDB" id="A0AAE0BS32"/>
<keyword evidence="3" id="KW-0732">Signal</keyword>
<proteinExistence type="predicted"/>
<comment type="caution">
    <text evidence="4">The sequence shown here is derived from an EMBL/GenBank/DDBJ whole genome shotgun (WGS) entry which is preliminary data.</text>
</comment>
<feature type="region of interest" description="Disordered" evidence="1">
    <location>
        <begin position="170"/>
        <end position="224"/>
    </location>
</feature>
<evidence type="ECO:0000313" key="5">
    <source>
        <dbReference type="Proteomes" id="UP001190700"/>
    </source>
</evidence>
<feature type="transmembrane region" description="Helical" evidence="2">
    <location>
        <begin position="102"/>
        <end position="123"/>
    </location>
</feature>